<gene>
    <name evidence="2" type="ORF">BDV38DRAFT_295301</name>
</gene>
<evidence type="ECO:0000313" key="3">
    <source>
        <dbReference type="Proteomes" id="UP000325672"/>
    </source>
</evidence>
<protein>
    <submittedName>
        <fullName evidence="2">Uncharacterized protein</fullName>
    </submittedName>
</protein>
<accession>A0A5N6SN58</accession>
<dbReference type="AlphaFoldDB" id="A0A5N6SN58"/>
<proteinExistence type="predicted"/>
<sequence>MELFKLCPTLPPEHFEEDNSASAIDIPLNTHGSGLPDEKAKEITDTEKKRMEELMQQFTKGFDPGLFPREVVTSLPLLSDNLFPGSYAHLSIILLESCGKMQGIQANLEKWLRERYKCWAITHPDNTSITDETFFGTEFEMLRKLLAPLRGEDATRVYWMNSRYPHIVKVCQQLEASVKVIEEFKQDILRAIKSKDEHKTIYNPLPVSQERAAMMSMRDIRLRACRASLSWDGFSESDIELTVFHQYYKNHLAGSDPARARASGWLPPSSARTPRASAEEAEPGDLAHWPSEDSSNVSLDLMLKTALWLSVARGLAAVHLFCDIARQFTLHKPSTRANDSYISFLQHLTQIRISVDGVRSRRSTPFPYRDEALSRCNPDYFGDVWRSNQSLTADLVGNVSFYKGPDESFKLSEASLPRRSFRKEMRTLEHTVAIQGSLAGTSSPVDVRPRGRHVLGNELKSRTEAPQPTRLPATVPALTRAIERTTLVEAHECRVIKPATAMHSEQPEDT</sequence>
<dbReference type="RefSeq" id="XP_031910657.1">
    <property type="nucleotide sequence ID" value="XM_032062677.1"/>
</dbReference>
<reference evidence="2 3" key="1">
    <citation type="submission" date="2019-04" db="EMBL/GenBank/DDBJ databases">
        <title>Friends and foes A comparative genomics study of 23 Aspergillus species from section Flavi.</title>
        <authorList>
            <consortium name="DOE Joint Genome Institute"/>
            <person name="Kjaerbolling I."/>
            <person name="Vesth T."/>
            <person name="Frisvad J.C."/>
            <person name="Nybo J.L."/>
            <person name="Theobald S."/>
            <person name="Kildgaard S."/>
            <person name="Isbrandt T."/>
            <person name="Kuo A."/>
            <person name="Sato A."/>
            <person name="Lyhne E.K."/>
            <person name="Kogle M.E."/>
            <person name="Wiebenga A."/>
            <person name="Kun R.S."/>
            <person name="Lubbers R.J."/>
            <person name="Makela M.R."/>
            <person name="Barry K."/>
            <person name="Chovatia M."/>
            <person name="Clum A."/>
            <person name="Daum C."/>
            <person name="Haridas S."/>
            <person name="He G."/>
            <person name="LaButti K."/>
            <person name="Lipzen A."/>
            <person name="Mondo S."/>
            <person name="Riley R."/>
            <person name="Salamov A."/>
            <person name="Simmons B.A."/>
            <person name="Magnuson J.K."/>
            <person name="Henrissat B."/>
            <person name="Mortensen U.H."/>
            <person name="Larsen T.O."/>
            <person name="Devries R.P."/>
            <person name="Grigoriev I.V."/>
            <person name="Machida M."/>
            <person name="Baker S.E."/>
            <person name="Andersen M.R."/>
        </authorList>
    </citation>
    <scope>NUCLEOTIDE SEQUENCE [LARGE SCALE GENOMIC DNA]</scope>
    <source>
        <strain evidence="2 3">CBS 117625</strain>
    </source>
</reference>
<evidence type="ECO:0000256" key="1">
    <source>
        <dbReference type="SAM" id="MobiDB-lite"/>
    </source>
</evidence>
<organism evidence="2 3">
    <name type="scientific">Aspergillus pseudotamarii</name>
    <dbReference type="NCBI Taxonomy" id="132259"/>
    <lineage>
        <taxon>Eukaryota</taxon>
        <taxon>Fungi</taxon>
        <taxon>Dikarya</taxon>
        <taxon>Ascomycota</taxon>
        <taxon>Pezizomycotina</taxon>
        <taxon>Eurotiomycetes</taxon>
        <taxon>Eurotiomycetidae</taxon>
        <taxon>Eurotiales</taxon>
        <taxon>Aspergillaceae</taxon>
        <taxon>Aspergillus</taxon>
        <taxon>Aspergillus subgen. Circumdati</taxon>
    </lineage>
</organism>
<dbReference type="OrthoDB" id="4183264at2759"/>
<dbReference type="GeneID" id="43646887"/>
<dbReference type="EMBL" id="ML743602">
    <property type="protein sequence ID" value="KAE8134594.1"/>
    <property type="molecule type" value="Genomic_DNA"/>
</dbReference>
<dbReference type="Proteomes" id="UP000325672">
    <property type="component" value="Unassembled WGS sequence"/>
</dbReference>
<feature type="region of interest" description="Disordered" evidence="1">
    <location>
        <begin position="263"/>
        <end position="290"/>
    </location>
</feature>
<keyword evidence="3" id="KW-1185">Reference proteome</keyword>
<name>A0A5N6SN58_ASPPS</name>
<evidence type="ECO:0000313" key="2">
    <source>
        <dbReference type="EMBL" id="KAE8134594.1"/>
    </source>
</evidence>